<gene>
    <name evidence="1" type="ORF">AVEN_146049_1</name>
</gene>
<keyword evidence="2" id="KW-1185">Reference proteome</keyword>
<dbReference type="Proteomes" id="UP000499080">
    <property type="component" value="Unassembled WGS sequence"/>
</dbReference>
<evidence type="ECO:0000313" key="2">
    <source>
        <dbReference type="Proteomes" id="UP000499080"/>
    </source>
</evidence>
<dbReference type="AlphaFoldDB" id="A0A4Y2QVV4"/>
<reference evidence="1 2" key="1">
    <citation type="journal article" date="2019" name="Sci. Rep.">
        <title>Orb-weaving spider Araneus ventricosus genome elucidates the spidroin gene catalogue.</title>
        <authorList>
            <person name="Kono N."/>
            <person name="Nakamura H."/>
            <person name="Ohtoshi R."/>
            <person name="Moran D.A.P."/>
            <person name="Shinohara A."/>
            <person name="Yoshida Y."/>
            <person name="Fujiwara M."/>
            <person name="Mori M."/>
            <person name="Tomita M."/>
            <person name="Arakawa K."/>
        </authorList>
    </citation>
    <scope>NUCLEOTIDE SEQUENCE [LARGE SCALE GENOMIC DNA]</scope>
</reference>
<name>A0A4Y2QVV4_ARAVE</name>
<evidence type="ECO:0000313" key="1">
    <source>
        <dbReference type="EMBL" id="GBN67265.1"/>
    </source>
</evidence>
<accession>A0A4Y2QVV4</accession>
<organism evidence="1 2">
    <name type="scientific">Araneus ventricosus</name>
    <name type="common">Orbweaver spider</name>
    <name type="synonym">Epeira ventricosa</name>
    <dbReference type="NCBI Taxonomy" id="182803"/>
    <lineage>
        <taxon>Eukaryota</taxon>
        <taxon>Metazoa</taxon>
        <taxon>Ecdysozoa</taxon>
        <taxon>Arthropoda</taxon>
        <taxon>Chelicerata</taxon>
        <taxon>Arachnida</taxon>
        <taxon>Araneae</taxon>
        <taxon>Araneomorphae</taxon>
        <taxon>Entelegynae</taxon>
        <taxon>Araneoidea</taxon>
        <taxon>Araneidae</taxon>
        <taxon>Araneus</taxon>
    </lineage>
</organism>
<dbReference type="EMBL" id="BGPR01014919">
    <property type="protein sequence ID" value="GBN67265.1"/>
    <property type="molecule type" value="Genomic_DNA"/>
</dbReference>
<proteinExistence type="predicted"/>
<protein>
    <submittedName>
        <fullName evidence="1">Uncharacterized protein</fullName>
    </submittedName>
</protein>
<comment type="caution">
    <text evidence="1">The sequence shown here is derived from an EMBL/GenBank/DDBJ whole genome shotgun (WGS) entry which is preliminary data.</text>
</comment>
<sequence>MTRTTPELASPLQASALHQREDVWPPTYDLTCSRPNTRRIFSGIGFRTWKLFGPKAETLSLGHRGLVFNLLCIQYSKQNKIKGRDRRYLKTKTDLIRIMCCNAE</sequence>